<protein>
    <submittedName>
        <fullName evidence="2">MarR family transcriptional regulator</fullName>
    </submittedName>
</protein>
<feature type="compositionally biased region" description="Low complexity" evidence="1">
    <location>
        <begin position="26"/>
        <end position="35"/>
    </location>
</feature>
<name>A0ABS6BDN0_9SPHN</name>
<dbReference type="Proteomes" id="UP000776276">
    <property type="component" value="Unassembled WGS sequence"/>
</dbReference>
<feature type="region of interest" description="Disordered" evidence="1">
    <location>
        <begin position="26"/>
        <end position="47"/>
    </location>
</feature>
<dbReference type="PROSITE" id="PS01117">
    <property type="entry name" value="HTH_MARR_1"/>
    <property type="match status" value="1"/>
</dbReference>
<comment type="caution">
    <text evidence="2">The sequence shown here is derived from an EMBL/GenBank/DDBJ whole genome shotgun (WGS) entry which is preliminary data.</text>
</comment>
<evidence type="ECO:0000313" key="3">
    <source>
        <dbReference type="Proteomes" id="UP000776276"/>
    </source>
</evidence>
<dbReference type="EMBL" id="JAHKRT010000001">
    <property type="protein sequence ID" value="MBU3076427.1"/>
    <property type="molecule type" value="Genomic_DNA"/>
</dbReference>
<reference evidence="2 3" key="1">
    <citation type="submission" date="2021-06" db="EMBL/GenBank/DDBJ databases">
        <title>Sphingomonas sp. XMGL2, whole genome shotgun sequencing project.</title>
        <authorList>
            <person name="Zhao G."/>
            <person name="Shen L."/>
        </authorList>
    </citation>
    <scope>NUCLEOTIDE SEQUENCE [LARGE SCALE GENOMIC DNA]</scope>
    <source>
        <strain evidence="2 3">XMGL2</strain>
    </source>
</reference>
<gene>
    <name evidence="2" type="ORF">KOF26_01000</name>
</gene>
<proteinExistence type="predicted"/>
<dbReference type="RefSeq" id="WP_216318617.1">
    <property type="nucleotide sequence ID" value="NZ_JAHKRT010000001.1"/>
</dbReference>
<accession>A0ABS6BDN0</accession>
<sequence length="170" mass="18488">MNATDYLPASWQLAEFNARLSDIAQGPPAAAAHPGEAAEERRDSPDCTGMSLADLARSLYAERRLRERSFGSDMFGEPAWDLLLDVFVHGLQGKEMLVSSACIGAACPPSTALRYITLLLDAGLLQSRRDSTDKRRRLLSPTARAVDHMSAYLSAVASRRCLVPGVKAIR</sequence>
<keyword evidence="3" id="KW-1185">Reference proteome</keyword>
<organism evidence="2 3">
    <name type="scientific">Sphingomonas quercus</name>
    <dbReference type="NCBI Taxonomy" id="2842451"/>
    <lineage>
        <taxon>Bacteria</taxon>
        <taxon>Pseudomonadati</taxon>
        <taxon>Pseudomonadota</taxon>
        <taxon>Alphaproteobacteria</taxon>
        <taxon>Sphingomonadales</taxon>
        <taxon>Sphingomonadaceae</taxon>
        <taxon>Sphingomonas</taxon>
    </lineage>
</organism>
<feature type="compositionally biased region" description="Basic and acidic residues" evidence="1">
    <location>
        <begin position="36"/>
        <end position="45"/>
    </location>
</feature>
<dbReference type="InterPro" id="IPR023187">
    <property type="entry name" value="Tscrpt_reg_MarR-type_CS"/>
</dbReference>
<evidence type="ECO:0000313" key="2">
    <source>
        <dbReference type="EMBL" id="MBU3076427.1"/>
    </source>
</evidence>
<evidence type="ECO:0000256" key="1">
    <source>
        <dbReference type="SAM" id="MobiDB-lite"/>
    </source>
</evidence>